<evidence type="ECO:0000313" key="2">
    <source>
        <dbReference type="EMBL" id="WMW03794.1"/>
    </source>
</evidence>
<keyword evidence="1" id="KW-0812">Transmembrane</keyword>
<feature type="transmembrane region" description="Helical" evidence="1">
    <location>
        <begin position="114"/>
        <end position="130"/>
    </location>
</feature>
<feature type="transmembrane region" description="Helical" evidence="1">
    <location>
        <begin position="85"/>
        <end position="102"/>
    </location>
</feature>
<evidence type="ECO:0008006" key="4">
    <source>
        <dbReference type="Google" id="ProtNLM"/>
    </source>
</evidence>
<keyword evidence="1" id="KW-0472">Membrane</keyword>
<organism evidence="2 3">
    <name type="scientific">Pseudomonas entomophila</name>
    <dbReference type="NCBI Taxonomy" id="312306"/>
    <lineage>
        <taxon>Bacteria</taxon>
        <taxon>Pseudomonadati</taxon>
        <taxon>Pseudomonadota</taxon>
        <taxon>Gammaproteobacteria</taxon>
        <taxon>Pseudomonadales</taxon>
        <taxon>Pseudomonadaceae</taxon>
        <taxon>Pseudomonas</taxon>
    </lineage>
</organism>
<dbReference type="Proteomes" id="UP001183127">
    <property type="component" value="Chromosome"/>
</dbReference>
<keyword evidence="3" id="KW-1185">Reference proteome</keyword>
<gene>
    <name evidence="2" type="ORF">RAH46_15760</name>
</gene>
<dbReference type="GeneID" id="32805808"/>
<accession>A0ABY9QKC8</accession>
<proteinExistence type="predicted"/>
<sequence>MIGALLRRSAYPASHERSPLQRLALALWGGNLPLTRDQQRRLAQVMLLPTLAYLLVTLAFCARLTDVVGTLAYHTRLQQLAVHGQWLTAASVGLLVLSCLLRKSMRQAWGFGRTLLWALIICGTSVYLGYHAQRLLVDALVERASPQQEAQAAFGIPLFNQMLNHDLRLDGQSATAADLRSPEGKLRLAELALRLPAITPLPAIEGLAPQAFFEQLADRQRGGLARNYDNYRAATAKLEDNYRQYRRASLFYYGATSRMAILQRQGQAWTDYQRLLTKRGRNYNPWNLPVSEWQPVRHVLREQMGVPVNDLWQPEDRVGFNKAVARQVRREARNQYAELIQERIDAGWIEPGLGRPEFLAVAAVQAQWRQALSLPPGITLYAYLTQDAFARMAYQPALQHDARELMKQRVAAADDLSTLGRDSYRDLVTPALALLLALCGLTVHLFRALTYLVRLVQPLPLGLYVKLLVLYTLLLASLPWLAGKPSVPATALPQQGGDSLALSARLASHAIDWLAPLQNHVQPLGERIRADLLGGYGFGVLERLDD</sequence>
<evidence type="ECO:0000256" key="1">
    <source>
        <dbReference type="SAM" id="Phobius"/>
    </source>
</evidence>
<feature type="transmembrane region" description="Helical" evidence="1">
    <location>
        <begin position="427"/>
        <end position="449"/>
    </location>
</feature>
<evidence type="ECO:0000313" key="3">
    <source>
        <dbReference type="Proteomes" id="UP001183127"/>
    </source>
</evidence>
<reference evidence="2 3" key="1">
    <citation type="submission" date="2023-08" db="EMBL/GenBank/DDBJ databases">
        <title>Complete Genome Sequence of Pseudomonas entomophila TVIN A01.</title>
        <authorList>
            <person name="Shelke T."/>
            <person name="Mahar N.S."/>
            <person name="Gupta I."/>
            <person name="Gupta V."/>
        </authorList>
    </citation>
    <scope>NUCLEOTIDE SEQUENCE [LARGE SCALE GENOMIC DNA]</scope>
    <source>
        <strain evidence="2 3">TVIN-A01</strain>
    </source>
</reference>
<name>A0ABY9QKC8_9PSED</name>
<feature type="transmembrane region" description="Helical" evidence="1">
    <location>
        <begin position="45"/>
        <end position="65"/>
    </location>
</feature>
<keyword evidence="1" id="KW-1133">Transmembrane helix</keyword>
<dbReference type="RefSeq" id="WP_011533845.1">
    <property type="nucleotide sequence ID" value="NZ_CP132921.1"/>
</dbReference>
<dbReference type="EMBL" id="CP132921">
    <property type="protein sequence ID" value="WMW03794.1"/>
    <property type="molecule type" value="Genomic_DNA"/>
</dbReference>
<feature type="transmembrane region" description="Helical" evidence="1">
    <location>
        <begin position="461"/>
        <end position="482"/>
    </location>
</feature>
<protein>
    <recommendedName>
        <fullName evidence="4">DUF4129 domain-containing protein</fullName>
    </recommendedName>
</protein>